<reference evidence="3 4" key="1">
    <citation type="journal article" date="2015" name="Genome Announc.">
        <title>Expanding the biotechnology potential of lactobacilli through comparative genomics of 213 strains and associated genera.</title>
        <authorList>
            <person name="Sun Z."/>
            <person name="Harris H.M."/>
            <person name="McCann A."/>
            <person name="Guo C."/>
            <person name="Argimon S."/>
            <person name="Zhang W."/>
            <person name="Yang X."/>
            <person name="Jeffery I.B."/>
            <person name="Cooney J.C."/>
            <person name="Kagawa T.F."/>
            <person name="Liu W."/>
            <person name="Song Y."/>
            <person name="Salvetti E."/>
            <person name="Wrobel A."/>
            <person name="Rasinkangas P."/>
            <person name="Parkhill J."/>
            <person name="Rea M.C."/>
            <person name="O'Sullivan O."/>
            <person name="Ritari J."/>
            <person name="Douillard F.P."/>
            <person name="Paul Ross R."/>
            <person name="Yang R."/>
            <person name="Briner A.E."/>
            <person name="Felis G.E."/>
            <person name="de Vos W.M."/>
            <person name="Barrangou R."/>
            <person name="Klaenhammer T.R."/>
            <person name="Caufield P.W."/>
            <person name="Cui Y."/>
            <person name="Zhang H."/>
            <person name="O'Toole P.W."/>
        </authorList>
    </citation>
    <scope>NUCLEOTIDE SEQUENCE [LARGE SCALE GENOMIC DNA]</scope>
    <source>
        <strain evidence="3 4">DSM 18390</strain>
    </source>
</reference>
<comment type="caution">
    <text evidence="3">The sequence shown here is derived from an EMBL/GenBank/DDBJ whole genome shotgun (WGS) entry which is preliminary data.</text>
</comment>
<evidence type="ECO:0000313" key="4">
    <source>
        <dbReference type="Proteomes" id="UP000051010"/>
    </source>
</evidence>
<evidence type="ECO:0008006" key="5">
    <source>
        <dbReference type="Google" id="ProtNLM"/>
    </source>
</evidence>
<evidence type="ECO:0000313" key="3">
    <source>
        <dbReference type="EMBL" id="KRM40498.1"/>
    </source>
</evidence>
<protein>
    <recommendedName>
        <fullName evidence="5">DUF5067 domain-containing protein</fullName>
    </recommendedName>
</protein>
<feature type="chain" id="PRO_5038421035" description="DUF5067 domain-containing protein" evidence="2">
    <location>
        <begin position="20"/>
        <end position="250"/>
    </location>
</feature>
<sequence>MKKYPFLISISIILLVGLAGCGHQSNQQNHAKDKAAMSANMANDSSSSAASSSSSSQLSHYQYNVPKKAKQSKNYVANGNLTKKQQFSYDRFGTRQRLAKVADSPQTLKLGAMTYHVSRVRVLKNTAVTAIAKQAVQQVLNLREVPDTYYTFVVNYSVANNHNFPIALNGVKAVKTNQNQTLTPNNQLTDSSAGNKIASGKTASFSMTGYLYNYDTAPASTLTINFGPTFNEKGTQVDSISNKTLTIDLN</sequence>
<feature type="region of interest" description="Disordered" evidence="1">
    <location>
        <begin position="25"/>
        <end position="55"/>
    </location>
</feature>
<organism evidence="3 4">
    <name type="scientific">Lentilactobacillus parafarraginis DSM 18390 = JCM 14109</name>
    <dbReference type="NCBI Taxonomy" id="1423786"/>
    <lineage>
        <taxon>Bacteria</taxon>
        <taxon>Bacillati</taxon>
        <taxon>Bacillota</taxon>
        <taxon>Bacilli</taxon>
        <taxon>Lactobacillales</taxon>
        <taxon>Lactobacillaceae</taxon>
        <taxon>Lentilactobacillus</taxon>
    </lineage>
</organism>
<proteinExistence type="predicted"/>
<dbReference type="RefSeq" id="WP_054736315.1">
    <property type="nucleotide sequence ID" value="NZ_AZFZ01000080.1"/>
</dbReference>
<dbReference type="AlphaFoldDB" id="A0A0R1YDV6"/>
<dbReference type="PROSITE" id="PS51257">
    <property type="entry name" value="PROKAR_LIPOPROTEIN"/>
    <property type="match status" value="1"/>
</dbReference>
<feature type="signal peptide" evidence="2">
    <location>
        <begin position="1"/>
        <end position="19"/>
    </location>
</feature>
<name>A0A0R1YDV6_9LACO</name>
<dbReference type="Proteomes" id="UP000051010">
    <property type="component" value="Unassembled WGS sequence"/>
</dbReference>
<feature type="compositionally biased region" description="Low complexity" evidence="1">
    <location>
        <begin position="36"/>
        <end position="55"/>
    </location>
</feature>
<dbReference type="EMBL" id="AZFZ01000080">
    <property type="protein sequence ID" value="KRM40498.1"/>
    <property type="molecule type" value="Genomic_DNA"/>
</dbReference>
<keyword evidence="2" id="KW-0732">Signal</keyword>
<gene>
    <name evidence="3" type="ORF">FD47_GL002810</name>
</gene>
<dbReference type="PATRIC" id="fig|1423786.4.peg.2955"/>
<evidence type="ECO:0000256" key="2">
    <source>
        <dbReference type="SAM" id="SignalP"/>
    </source>
</evidence>
<accession>A0A0R1YDV6</accession>
<evidence type="ECO:0000256" key="1">
    <source>
        <dbReference type="SAM" id="MobiDB-lite"/>
    </source>
</evidence>